<dbReference type="Proteomes" id="UP000815325">
    <property type="component" value="Unassembled WGS sequence"/>
</dbReference>
<evidence type="ECO:0008006" key="4">
    <source>
        <dbReference type="Google" id="ProtNLM"/>
    </source>
</evidence>
<evidence type="ECO:0000256" key="1">
    <source>
        <dbReference type="SAM" id="MobiDB-lite"/>
    </source>
</evidence>
<keyword evidence="3" id="KW-1185">Reference proteome</keyword>
<feature type="compositionally biased region" description="Polar residues" evidence="1">
    <location>
        <begin position="154"/>
        <end position="167"/>
    </location>
</feature>
<dbReference type="EMBL" id="MU069522">
    <property type="protein sequence ID" value="KAF5840140.1"/>
    <property type="molecule type" value="Genomic_DNA"/>
</dbReference>
<name>A0ABQ7GZV7_DUNSA</name>
<comment type="caution">
    <text evidence="2">The sequence shown here is derived from an EMBL/GenBank/DDBJ whole genome shotgun (WGS) entry which is preliminary data.</text>
</comment>
<protein>
    <recommendedName>
        <fullName evidence="4">FH2 domain-containing protein</fullName>
    </recommendedName>
</protein>
<reference evidence="2" key="1">
    <citation type="submission" date="2017-08" db="EMBL/GenBank/DDBJ databases">
        <authorList>
            <person name="Polle J.E."/>
            <person name="Barry K."/>
            <person name="Cushman J."/>
            <person name="Schmutz J."/>
            <person name="Tran D."/>
            <person name="Hathwaick L.T."/>
            <person name="Yim W.C."/>
            <person name="Jenkins J."/>
            <person name="Mckie-Krisberg Z.M."/>
            <person name="Prochnik S."/>
            <person name="Lindquist E."/>
            <person name="Dockter R.B."/>
            <person name="Adam C."/>
            <person name="Molina H."/>
            <person name="Bunkerborg J."/>
            <person name="Jin E."/>
            <person name="Buchheim M."/>
            <person name="Magnuson J."/>
        </authorList>
    </citation>
    <scope>NUCLEOTIDE SEQUENCE</scope>
    <source>
        <strain evidence="2">CCAP 19/18</strain>
    </source>
</reference>
<feature type="non-terminal residue" evidence="2">
    <location>
        <position position="1"/>
    </location>
</feature>
<evidence type="ECO:0000313" key="2">
    <source>
        <dbReference type="EMBL" id="KAF5840140.1"/>
    </source>
</evidence>
<feature type="compositionally biased region" description="Polar residues" evidence="1">
    <location>
        <begin position="205"/>
        <end position="215"/>
    </location>
</feature>
<organism evidence="2 3">
    <name type="scientific">Dunaliella salina</name>
    <name type="common">Green alga</name>
    <name type="synonym">Protococcus salinus</name>
    <dbReference type="NCBI Taxonomy" id="3046"/>
    <lineage>
        <taxon>Eukaryota</taxon>
        <taxon>Viridiplantae</taxon>
        <taxon>Chlorophyta</taxon>
        <taxon>core chlorophytes</taxon>
        <taxon>Chlorophyceae</taxon>
        <taxon>CS clade</taxon>
        <taxon>Chlamydomonadales</taxon>
        <taxon>Dunaliellaceae</taxon>
        <taxon>Dunaliella</taxon>
    </lineage>
</organism>
<proteinExistence type="predicted"/>
<feature type="compositionally biased region" description="Polar residues" evidence="1">
    <location>
        <begin position="186"/>
        <end position="195"/>
    </location>
</feature>
<sequence>ALESHLLDRLEEQAKLTEQLGRVIEVIAADANKLASLHGLSTTPQTPEAVTTYYIQPFTFTSVFQKYMTYDDILEKFAQNKNMKDVAAKARSDSEKCFTALKEVDTKHDSKHEDANQVLIKVAGQVDILHAKVKDVAAGKTVNTSRESLPPLARTSSGRPSPLSSGTLGKPRSLRSLLGMKEKGESTAQRAPQEQETGELKRTDSGSSTFSTKSK</sequence>
<gene>
    <name evidence="2" type="ORF">DUNSADRAFT_17624</name>
</gene>
<feature type="region of interest" description="Disordered" evidence="1">
    <location>
        <begin position="140"/>
        <end position="215"/>
    </location>
</feature>
<evidence type="ECO:0000313" key="3">
    <source>
        <dbReference type="Proteomes" id="UP000815325"/>
    </source>
</evidence>
<accession>A0ABQ7GZV7</accession>